<proteinExistence type="predicted"/>
<evidence type="ECO:0000313" key="2">
    <source>
        <dbReference type="Proteomes" id="UP001596203"/>
    </source>
</evidence>
<organism evidence="1 2">
    <name type="scientific">Plantactinospora solaniradicis</name>
    <dbReference type="NCBI Taxonomy" id="1723736"/>
    <lineage>
        <taxon>Bacteria</taxon>
        <taxon>Bacillati</taxon>
        <taxon>Actinomycetota</taxon>
        <taxon>Actinomycetes</taxon>
        <taxon>Micromonosporales</taxon>
        <taxon>Micromonosporaceae</taxon>
        <taxon>Plantactinospora</taxon>
    </lineage>
</organism>
<dbReference type="Proteomes" id="UP001596203">
    <property type="component" value="Unassembled WGS sequence"/>
</dbReference>
<protein>
    <submittedName>
        <fullName evidence="1">Uncharacterized protein</fullName>
    </submittedName>
</protein>
<keyword evidence="2" id="KW-1185">Reference proteome</keyword>
<gene>
    <name evidence="1" type="ORF">ACFP2T_35885</name>
</gene>
<dbReference type="EMBL" id="JBHSPR010000044">
    <property type="protein sequence ID" value="MFC6021537.1"/>
    <property type="molecule type" value="Genomic_DNA"/>
</dbReference>
<sequence length="64" mass="7430">MKLEDLKLPWYSEKNWYWQKCAFQVSLDPGDWVAGLTFGPVVQLGFRYKYVCLSLGPVGLAVMW</sequence>
<name>A0ABW1KKA1_9ACTN</name>
<evidence type="ECO:0000313" key="1">
    <source>
        <dbReference type="EMBL" id="MFC6021537.1"/>
    </source>
</evidence>
<comment type="caution">
    <text evidence="1">The sequence shown here is derived from an EMBL/GenBank/DDBJ whole genome shotgun (WGS) entry which is preliminary data.</text>
</comment>
<reference evidence="2" key="1">
    <citation type="journal article" date="2019" name="Int. J. Syst. Evol. Microbiol.">
        <title>The Global Catalogue of Microorganisms (GCM) 10K type strain sequencing project: providing services to taxonomists for standard genome sequencing and annotation.</title>
        <authorList>
            <consortium name="The Broad Institute Genomics Platform"/>
            <consortium name="The Broad Institute Genome Sequencing Center for Infectious Disease"/>
            <person name="Wu L."/>
            <person name="Ma J."/>
        </authorList>
    </citation>
    <scope>NUCLEOTIDE SEQUENCE [LARGE SCALE GENOMIC DNA]</scope>
    <source>
        <strain evidence="2">ZS-35-S2</strain>
    </source>
</reference>
<accession>A0ABW1KKA1</accession>